<sequence>MWFRRRRRAFTPFDYSALPEPATASLDEAADEGVMLAEFAGRMAIKNQILVGTLTEPGPYDAARYAEAARAVLYELMQESDESATRIAGQRATAELRAGIARDHHDYRADDAENLRRRERMFADVAERLWRLRGDDAYVDRFVERAREDAWGEIAAEIEAALDRIATPVVLDDDERSRAKRIRQLQKDLARLVRDHAN</sequence>
<comment type="caution">
    <text evidence="1">The sequence shown here is derived from an EMBL/GenBank/DDBJ whole genome shotgun (WGS) entry which is preliminary data.</text>
</comment>
<name>A0ABW1VD50_9MICO</name>
<organism evidence="1 2">
    <name type="scientific">Luethyella okanaganae</name>
    <dbReference type="NCBI Taxonomy" id="69372"/>
    <lineage>
        <taxon>Bacteria</taxon>
        <taxon>Bacillati</taxon>
        <taxon>Actinomycetota</taxon>
        <taxon>Actinomycetes</taxon>
        <taxon>Micrococcales</taxon>
        <taxon>Microbacteriaceae</taxon>
        <taxon>Luethyella</taxon>
    </lineage>
</organism>
<dbReference type="Proteomes" id="UP001596306">
    <property type="component" value="Unassembled WGS sequence"/>
</dbReference>
<evidence type="ECO:0000313" key="2">
    <source>
        <dbReference type="Proteomes" id="UP001596306"/>
    </source>
</evidence>
<dbReference type="EMBL" id="JBHSTP010000002">
    <property type="protein sequence ID" value="MFC6356001.1"/>
    <property type="molecule type" value="Genomic_DNA"/>
</dbReference>
<gene>
    <name evidence="1" type="ORF">ACFQB0_07770</name>
</gene>
<protein>
    <recommendedName>
        <fullName evidence="3">Asparagine synthase</fullName>
    </recommendedName>
</protein>
<evidence type="ECO:0000313" key="1">
    <source>
        <dbReference type="EMBL" id="MFC6356001.1"/>
    </source>
</evidence>
<proteinExistence type="predicted"/>
<reference evidence="2" key="1">
    <citation type="journal article" date="2019" name="Int. J. Syst. Evol. Microbiol.">
        <title>The Global Catalogue of Microorganisms (GCM) 10K type strain sequencing project: providing services to taxonomists for standard genome sequencing and annotation.</title>
        <authorList>
            <consortium name="The Broad Institute Genomics Platform"/>
            <consortium name="The Broad Institute Genome Sequencing Center for Infectious Disease"/>
            <person name="Wu L."/>
            <person name="Ma J."/>
        </authorList>
    </citation>
    <scope>NUCLEOTIDE SEQUENCE [LARGE SCALE GENOMIC DNA]</scope>
    <source>
        <strain evidence="2">CCUG 43304</strain>
    </source>
</reference>
<keyword evidence="2" id="KW-1185">Reference proteome</keyword>
<evidence type="ECO:0008006" key="3">
    <source>
        <dbReference type="Google" id="ProtNLM"/>
    </source>
</evidence>
<accession>A0ABW1VD50</accession>
<dbReference type="RefSeq" id="WP_386729814.1">
    <property type="nucleotide sequence ID" value="NZ_JBHSTP010000002.1"/>
</dbReference>